<dbReference type="AlphaFoldDB" id="A0AAD7G399"/>
<evidence type="ECO:0000313" key="2">
    <source>
        <dbReference type="Proteomes" id="UP001221142"/>
    </source>
</evidence>
<name>A0AAD7G399_9AGAR</name>
<accession>A0AAD7G399</accession>
<keyword evidence="2" id="KW-1185">Reference proteome</keyword>
<evidence type="ECO:0000313" key="1">
    <source>
        <dbReference type="EMBL" id="KAJ7651224.1"/>
    </source>
</evidence>
<sequence>MPHLPDEIVSEILSPALKVPEELFSDTSEPSPFANFTPSTSSYLLVCKDWLRVGTPLLYNVVVLRSKAQANALAVFVQKNPEFGRFIKKLRVEGGFGQSMHAILKAAPNITDLFLSLRIWSSDNTSGLCKGLPLVNPNRVIVVDQYWGVHTLENKQNEALRKTLISCVQSWSNLRVFGFPYGHSNSRAQELSDALSQSQVHTVQLNECFYDIPPFIHTLCRASSLKSLQFREVFRVERLKSTIEGNAQLRKVAQLPKHTKPEAIAEPDIAPSLNPHFVPMECATEEVRECVWKRVLFFAMYVEELRSPEFPRRPSESHPSRLALLRVSRYFYRLGLPHLYDCVVVKSRNANSIRRLLKRRPQLGSFVLRIFANYSGTTWGTVGEEEVSKAIISLCHYARHLQVLELAPVDFAEARQTSVEVLELSSRNAGRTLERLSISIEPDGILPQSMGLFTPLRELSIGGERLQCAPDLALPPESFPSLEVLRLRTDTSGVLLGLFADLKLGSLRTFSLPPTIPDKNTLSRFFAAHGEKLLHLIAHRVGHLPNLSECPNVLAIEILRDCNPGKLIADRPHPSLAKIIVSGMSAALSTIKLDTATFPALREIQIRCLEWPATTETYDSLTTPPIYFSAHLEYPQCRREISMCKIIPFAESLLEQNIKVTSWEGKPWVPRLKIVTKRPGKVVTKKRKAT</sequence>
<gene>
    <name evidence="1" type="ORF">FB45DRAFT_820721</name>
</gene>
<comment type="caution">
    <text evidence="1">The sequence shown here is derived from an EMBL/GenBank/DDBJ whole genome shotgun (WGS) entry which is preliminary data.</text>
</comment>
<dbReference type="Proteomes" id="UP001221142">
    <property type="component" value="Unassembled WGS sequence"/>
</dbReference>
<reference evidence="1" key="1">
    <citation type="submission" date="2023-03" db="EMBL/GenBank/DDBJ databases">
        <title>Massive genome expansion in bonnet fungi (Mycena s.s.) driven by repeated elements and novel gene families across ecological guilds.</title>
        <authorList>
            <consortium name="Lawrence Berkeley National Laboratory"/>
            <person name="Harder C.B."/>
            <person name="Miyauchi S."/>
            <person name="Viragh M."/>
            <person name="Kuo A."/>
            <person name="Thoen E."/>
            <person name="Andreopoulos B."/>
            <person name="Lu D."/>
            <person name="Skrede I."/>
            <person name="Drula E."/>
            <person name="Henrissat B."/>
            <person name="Morin E."/>
            <person name="Kohler A."/>
            <person name="Barry K."/>
            <person name="LaButti K."/>
            <person name="Morin E."/>
            <person name="Salamov A."/>
            <person name="Lipzen A."/>
            <person name="Mereny Z."/>
            <person name="Hegedus B."/>
            <person name="Baldrian P."/>
            <person name="Stursova M."/>
            <person name="Weitz H."/>
            <person name="Taylor A."/>
            <person name="Grigoriev I.V."/>
            <person name="Nagy L.G."/>
            <person name="Martin F."/>
            <person name="Kauserud H."/>
        </authorList>
    </citation>
    <scope>NUCLEOTIDE SEQUENCE</scope>
    <source>
        <strain evidence="1">9284</strain>
    </source>
</reference>
<proteinExistence type="predicted"/>
<organism evidence="1 2">
    <name type="scientific">Roridomyces roridus</name>
    <dbReference type="NCBI Taxonomy" id="1738132"/>
    <lineage>
        <taxon>Eukaryota</taxon>
        <taxon>Fungi</taxon>
        <taxon>Dikarya</taxon>
        <taxon>Basidiomycota</taxon>
        <taxon>Agaricomycotina</taxon>
        <taxon>Agaricomycetes</taxon>
        <taxon>Agaricomycetidae</taxon>
        <taxon>Agaricales</taxon>
        <taxon>Marasmiineae</taxon>
        <taxon>Mycenaceae</taxon>
        <taxon>Roridomyces</taxon>
    </lineage>
</organism>
<protein>
    <submittedName>
        <fullName evidence="1">Uncharacterized protein</fullName>
    </submittedName>
</protein>
<dbReference type="EMBL" id="JARKIF010000001">
    <property type="protein sequence ID" value="KAJ7651224.1"/>
    <property type="molecule type" value="Genomic_DNA"/>
</dbReference>